<accession>A0A235BC42</accession>
<dbReference type="OrthoDB" id="1684731at2"/>
<reference evidence="2 3" key="1">
    <citation type="submission" date="2017-07" db="EMBL/GenBank/DDBJ databases">
        <title>The genome sequence of Paludifilum halophilum highlights mechanisms for microbial adaptation to high salt environemnts.</title>
        <authorList>
            <person name="Belbahri L."/>
        </authorList>
    </citation>
    <scope>NUCLEOTIDE SEQUENCE [LARGE SCALE GENOMIC DNA]</scope>
    <source>
        <strain evidence="2 3">DSM 102817</strain>
    </source>
</reference>
<gene>
    <name evidence="2" type="ORF">CHM34_05000</name>
</gene>
<dbReference type="Proteomes" id="UP000215459">
    <property type="component" value="Unassembled WGS sequence"/>
</dbReference>
<dbReference type="InterPro" id="IPR012452">
    <property type="entry name" value="DUF1657"/>
</dbReference>
<dbReference type="EMBL" id="NOWF01000002">
    <property type="protein sequence ID" value="OYD09125.1"/>
    <property type="molecule type" value="Genomic_DNA"/>
</dbReference>
<name>A0A235BC42_9BACL</name>
<dbReference type="AlphaFoldDB" id="A0A235BC42"/>
<comment type="caution">
    <text evidence="2">The sequence shown here is derived from an EMBL/GenBank/DDBJ whole genome shotgun (WGS) entry which is preliminary data.</text>
</comment>
<feature type="coiled-coil region" evidence="1">
    <location>
        <begin position="34"/>
        <end position="68"/>
    </location>
</feature>
<proteinExistence type="predicted"/>
<evidence type="ECO:0000313" key="2">
    <source>
        <dbReference type="EMBL" id="OYD09125.1"/>
    </source>
</evidence>
<evidence type="ECO:0000313" key="3">
    <source>
        <dbReference type="Proteomes" id="UP000215459"/>
    </source>
</evidence>
<protein>
    <recommendedName>
        <fullName evidence="4">DUF1657 domain-containing protein</fullName>
    </recommendedName>
</protein>
<evidence type="ECO:0000256" key="1">
    <source>
        <dbReference type="SAM" id="Coils"/>
    </source>
</evidence>
<keyword evidence="3" id="KW-1185">Reference proteome</keyword>
<keyword evidence="1" id="KW-0175">Coiled coil</keyword>
<sequence>MPGGDDSMTIASNVKQTLASLEGAKATMEMYGQISQEEGARQTFRRNAQRLEEVLELLRQRLQTLELEEPQYKGF</sequence>
<organism evidence="2 3">
    <name type="scientific">Paludifilum halophilum</name>
    <dbReference type="NCBI Taxonomy" id="1642702"/>
    <lineage>
        <taxon>Bacteria</taxon>
        <taxon>Bacillati</taxon>
        <taxon>Bacillota</taxon>
        <taxon>Bacilli</taxon>
        <taxon>Bacillales</taxon>
        <taxon>Thermoactinomycetaceae</taxon>
        <taxon>Paludifilum</taxon>
    </lineage>
</organism>
<dbReference type="Pfam" id="PF07870">
    <property type="entry name" value="DUF1657"/>
    <property type="match status" value="1"/>
</dbReference>
<evidence type="ECO:0008006" key="4">
    <source>
        <dbReference type="Google" id="ProtNLM"/>
    </source>
</evidence>